<dbReference type="Pfam" id="PF20516">
    <property type="entry name" value="PDDEXK_12"/>
    <property type="match status" value="1"/>
</dbReference>
<feature type="region of interest" description="Disordered" evidence="2">
    <location>
        <begin position="110"/>
        <end position="146"/>
    </location>
</feature>
<evidence type="ECO:0000259" key="3">
    <source>
        <dbReference type="Pfam" id="PF20516"/>
    </source>
</evidence>
<reference evidence="4" key="1">
    <citation type="submission" date="2021-02" db="EMBL/GenBank/DDBJ databases">
        <authorList>
            <person name="Syme A R."/>
            <person name="Syme A R."/>
            <person name="Moolhuijzen P."/>
        </authorList>
    </citation>
    <scope>NUCLEOTIDE SEQUENCE</scope>
    <source>
        <strain evidence="4">W1-1</strain>
    </source>
</reference>
<keyword evidence="1" id="KW-0175">Coiled coil</keyword>
<protein>
    <recommendedName>
        <fullName evidence="3">PD-(D/E)XK nuclease-like domain-containing protein</fullName>
    </recommendedName>
</protein>
<evidence type="ECO:0000313" key="5">
    <source>
        <dbReference type="Proteomes" id="UP000472372"/>
    </source>
</evidence>
<dbReference type="AlphaFoldDB" id="A0A6S6VGH0"/>
<feature type="compositionally biased region" description="Basic residues" evidence="2">
    <location>
        <begin position="50"/>
        <end position="61"/>
    </location>
</feature>
<feature type="coiled-coil region" evidence="1">
    <location>
        <begin position="363"/>
        <end position="390"/>
    </location>
</feature>
<name>A0A6S6VGH0_9PLEO</name>
<accession>A0A6S6VGH0</accession>
<proteinExistence type="predicted"/>
<gene>
    <name evidence="4" type="ORF">PTTW11_03250</name>
</gene>
<feature type="compositionally biased region" description="Low complexity" evidence="2">
    <location>
        <begin position="120"/>
        <end position="143"/>
    </location>
</feature>
<sequence length="530" mass="59309">MHPAAIAAWAAQPRKTRRLILAEMLPNSHTKPVTSWHNRDSDVCKVIEKKRTRTPSPRKRQFPTDTYSPDADPVDELDEPTPRRPNTHNIQPVPKLSYRETLAAIADELDIDGDGDGLRPRLSLRSRTQSQSASTSPARSQSPKKVTSLWNVGSGVIYTSLANTTALQRVQLGTAGFALLQTLEDVSDGPVFPASLQEQLSKVGIERIKPHQFDHNDNRPIEELLHELHIVQTINALSHRCAENRDHESEWNNRVHTKVLELALGNDEASIGFRSVTAARITPEFRPTHSPGLTTGKIVDYAMFLELSHSARDAILPLVRMSSKSINHVSYEGLRTRPIAVSIETKTESRTVEEAKVQLGVWLAAQVARIEELIQQVVLLKANKHGAEIEARTGNIRYGEKGRMYSRPQTQNPTPPPATDVVNPDPINLISQIVFPLLSVQSESWSLFFGRVSTPHDIPNSDIRKPASHIQIFHSIALGNTANTAQTYRLVKSLEVLKAWIDRDFRRWWDVILDVDGEGGEEKESEDRSN</sequence>
<feature type="domain" description="PD-(D/E)XK nuclease-like" evidence="3">
    <location>
        <begin position="214"/>
        <end position="506"/>
    </location>
</feature>
<dbReference type="Proteomes" id="UP000472372">
    <property type="component" value="Chromosome 3"/>
</dbReference>
<dbReference type="InterPro" id="IPR046797">
    <property type="entry name" value="PDDEXK_12"/>
</dbReference>
<evidence type="ECO:0000256" key="1">
    <source>
        <dbReference type="SAM" id="Coils"/>
    </source>
</evidence>
<organism evidence="4 5">
    <name type="scientific">Pyrenophora teres f. teres</name>
    <dbReference type="NCBI Taxonomy" id="97479"/>
    <lineage>
        <taxon>Eukaryota</taxon>
        <taxon>Fungi</taxon>
        <taxon>Dikarya</taxon>
        <taxon>Ascomycota</taxon>
        <taxon>Pezizomycotina</taxon>
        <taxon>Dothideomycetes</taxon>
        <taxon>Pleosporomycetidae</taxon>
        <taxon>Pleosporales</taxon>
        <taxon>Pleosporineae</taxon>
        <taxon>Pleosporaceae</taxon>
        <taxon>Pyrenophora</taxon>
    </lineage>
</organism>
<feature type="region of interest" description="Disordered" evidence="2">
    <location>
        <begin position="47"/>
        <end position="95"/>
    </location>
</feature>
<evidence type="ECO:0000256" key="2">
    <source>
        <dbReference type="SAM" id="MobiDB-lite"/>
    </source>
</evidence>
<evidence type="ECO:0000313" key="4">
    <source>
        <dbReference type="EMBL" id="CAE7021382.1"/>
    </source>
</evidence>
<dbReference type="EMBL" id="HG992979">
    <property type="protein sequence ID" value="CAE7021382.1"/>
    <property type="molecule type" value="Genomic_DNA"/>
</dbReference>